<reference evidence="1 2" key="1">
    <citation type="submission" date="2019-12" db="EMBL/GenBank/DDBJ databases">
        <title>Engineering Photorhabdus to improve their lethality against agricultural pests.</title>
        <authorList>
            <person name="Machado R.A.R."/>
        </authorList>
    </citation>
    <scope>NUCLEOTIDE SEQUENCE [LARGE SCALE GENOMIC DNA]</scope>
    <source>
        <strain evidence="1 2">EN01</strain>
    </source>
</reference>
<comment type="caution">
    <text evidence="1">The sequence shown here is derived from an EMBL/GenBank/DDBJ whole genome shotgun (WGS) entry which is preliminary data.</text>
</comment>
<accession>A0A6L9JJE7</accession>
<evidence type="ECO:0000313" key="1">
    <source>
        <dbReference type="EMBL" id="NDL37945.1"/>
    </source>
</evidence>
<evidence type="ECO:0000313" key="2">
    <source>
        <dbReference type="Proteomes" id="UP000479300"/>
    </source>
</evidence>
<protein>
    <submittedName>
        <fullName evidence="1">Uncharacterized protein</fullName>
    </submittedName>
</protein>
<proteinExistence type="predicted"/>
<organism evidence="1 2">
    <name type="scientific">Photorhabdus laumondii subsp. laumondii</name>
    <name type="common">Photorhabdus luminescens subsp. laumondii</name>
    <dbReference type="NCBI Taxonomy" id="141679"/>
    <lineage>
        <taxon>Bacteria</taxon>
        <taxon>Pseudomonadati</taxon>
        <taxon>Pseudomonadota</taxon>
        <taxon>Gammaproteobacteria</taxon>
        <taxon>Enterobacterales</taxon>
        <taxon>Morganellaceae</taxon>
        <taxon>Photorhabdus</taxon>
    </lineage>
</organism>
<dbReference type="KEGG" id="plum:A4R40_11835"/>
<dbReference type="RefSeq" id="WP_011146608.1">
    <property type="nucleotide sequence ID" value="NZ_CAWMTZ010000046.1"/>
</dbReference>
<dbReference type="Proteomes" id="UP000479300">
    <property type="component" value="Unassembled WGS sequence"/>
</dbReference>
<gene>
    <name evidence="1" type="ORF">GPY51_03860</name>
</gene>
<dbReference type="OMA" id="SINHWGT"/>
<sequence length="93" mass="10565">MIIVKNSSNKVTKVSINKWGKDGNTGYWDINPGDTASWNRTDGRGFVMSIIRENEDQKSYFVLANSNIVIYDKDATGYGKNVQDNGRWIYPLN</sequence>
<name>A0A6L9JJE7_PHOLM</name>
<dbReference type="GeneID" id="48848643"/>
<dbReference type="AlphaFoldDB" id="A0A6L9JJE7"/>
<dbReference type="EMBL" id="WSFA01000006">
    <property type="protein sequence ID" value="NDL37945.1"/>
    <property type="molecule type" value="Genomic_DNA"/>
</dbReference>